<organism evidence="1 2">
    <name type="scientific">Persea americana</name>
    <name type="common">Avocado</name>
    <dbReference type="NCBI Taxonomy" id="3435"/>
    <lineage>
        <taxon>Eukaryota</taxon>
        <taxon>Viridiplantae</taxon>
        <taxon>Streptophyta</taxon>
        <taxon>Embryophyta</taxon>
        <taxon>Tracheophyta</taxon>
        <taxon>Spermatophyta</taxon>
        <taxon>Magnoliopsida</taxon>
        <taxon>Magnoliidae</taxon>
        <taxon>Laurales</taxon>
        <taxon>Lauraceae</taxon>
        <taxon>Persea</taxon>
    </lineage>
</organism>
<evidence type="ECO:0000313" key="2">
    <source>
        <dbReference type="Proteomes" id="UP001234297"/>
    </source>
</evidence>
<reference evidence="1 2" key="1">
    <citation type="journal article" date="2022" name="Hortic Res">
        <title>A haplotype resolved chromosomal level avocado genome allows analysis of novel avocado genes.</title>
        <authorList>
            <person name="Nath O."/>
            <person name="Fletcher S.J."/>
            <person name="Hayward A."/>
            <person name="Shaw L.M."/>
            <person name="Masouleh A.K."/>
            <person name="Furtado A."/>
            <person name="Henry R.J."/>
            <person name="Mitter N."/>
        </authorList>
    </citation>
    <scope>NUCLEOTIDE SEQUENCE [LARGE SCALE GENOMIC DNA]</scope>
    <source>
        <strain evidence="2">cv. Hass</strain>
    </source>
</reference>
<sequence>MGPYVVHLLGFQLDGCTGVVTNNYKLDKCFQINILFPAYNKALPFVPCVSSDVIDLTPCTDLQQQFPAAPFSSSFLLLPATPCTTPTSVTDPRLLPAQSARPLSFFPPCPLLFLLLPCLRSVLHLRHRPLLLLPFPAVIPLPGHRLLQRPSIRGSGHLPAPSAQPPFFLCQPLHLQPQLATRTYYLFSGHATPSCSSGHPTGLPPSVTSFPSSSSGCCYHPVASCPIASSQRPLLLHAAAGHASPCHRPVPMNSAAAIPHSIVSPLPCSAVILLFLLLPCLNRSQRPACTSVLPSFSCFPPEASGITSSSQHLH</sequence>
<accession>A0ACC2MVB5</accession>
<proteinExistence type="predicted"/>
<dbReference type="EMBL" id="CM056809">
    <property type="protein sequence ID" value="KAJ8649370.1"/>
    <property type="molecule type" value="Genomic_DNA"/>
</dbReference>
<gene>
    <name evidence="1" type="ORF">MRB53_002393</name>
</gene>
<name>A0ACC2MVB5_PERAE</name>
<protein>
    <submittedName>
        <fullName evidence="1">Uncharacterized protein</fullName>
    </submittedName>
</protein>
<keyword evidence="2" id="KW-1185">Reference proteome</keyword>
<dbReference type="Proteomes" id="UP001234297">
    <property type="component" value="Chromosome 1"/>
</dbReference>
<evidence type="ECO:0000313" key="1">
    <source>
        <dbReference type="EMBL" id="KAJ8649370.1"/>
    </source>
</evidence>
<comment type="caution">
    <text evidence="1">The sequence shown here is derived from an EMBL/GenBank/DDBJ whole genome shotgun (WGS) entry which is preliminary data.</text>
</comment>